<dbReference type="PROSITE" id="PS51820">
    <property type="entry name" value="PA14"/>
    <property type="match status" value="2"/>
</dbReference>
<comment type="subcellular location">
    <subcellularLocation>
        <location evidence="1">Secreted</location>
    </subcellularLocation>
</comment>
<dbReference type="InterPro" id="IPR036116">
    <property type="entry name" value="FN3_sf"/>
</dbReference>
<dbReference type="InterPro" id="IPR059100">
    <property type="entry name" value="TSP3_bac"/>
</dbReference>
<dbReference type="InterPro" id="IPR003961">
    <property type="entry name" value="FN3_dom"/>
</dbReference>
<evidence type="ECO:0000256" key="6">
    <source>
        <dbReference type="ARBA" id="ARBA00023180"/>
    </source>
</evidence>
<evidence type="ECO:0000313" key="9">
    <source>
        <dbReference type="Proteomes" id="UP000189339"/>
    </source>
</evidence>
<dbReference type="PROSITE" id="PS51257">
    <property type="entry name" value="PROKAR_LIPOPROTEIN"/>
    <property type="match status" value="1"/>
</dbReference>
<dbReference type="InterPro" id="IPR013783">
    <property type="entry name" value="Ig-like_fold"/>
</dbReference>
<dbReference type="SMART" id="SM00758">
    <property type="entry name" value="PA14"/>
    <property type="match status" value="2"/>
</dbReference>
<dbReference type="InterPro" id="IPR011658">
    <property type="entry name" value="PA14_dom"/>
</dbReference>
<dbReference type="STRING" id="135739.BTO32_03025"/>
<keyword evidence="6" id="KW-0325">Glycoprotein</keyword>
<dbReference type="Pfam" id="PF07691">
    <property type="entry name" value="PA14"/>
    <property type="match status" value="2"/>
</dbReference>
<feature type="domain" description="PA14" evidence="7">
    <location>
        <begin position="40"/>
        <end position="196"/>
    </location>
</feature>
<dbReference type="Gene3D" id="3.90.182.10">
    <property type="entry name" value="Toxin - Anthrax Protective Antigen,domain 1"/>
    <property type="match status" value="1"/>
</dbReference>
<dbReference type="AlphaFoldDB" id="A0A1V2DYS0"/>
<dbReference type="EMBL" id="MSCW01000001">
    <property type="protein sequence ID" value="ONF45441.1"/>
    <property type="molecule type" value="Genomic_DNA"/>
</dbReference>
<comment type="caution">
    <text evidence="8">The sequence shown here is derived from an EMBL/GenBank/DDBJ whole genome shotgun (WGS) entry which is preliminary data.</text>
</comment>
<dbReference type="Pfam" id="PF18884">
    <property type="entry name" value="TSP3_bac"/>
    <property type="match status" value="1"/>
</dbReference>
<keyword evidence="4" id="KW-0732">Signal</keyword>
<keyword evidence="5" id="KW-0106">Calcium</keyword>
<proteinExistence type="predicted"/>
<dbReference type="InterPro" id="IPR052063">
    <property type="entry name" value="Polysaccharide_Lyase_1"/>
</dbReference>
<keyword evidence="9" id="KW-1185">Reference proteome</keyword>
<protein>
    <recommendedName>
        <fullName evidence="7">PA14 domain-containing protein</fullName>
    </recommendedName>
</protein>
<dbReference type="Proteomes" id="UP000189339">
    <property type="component" value="Unassembled WGS sequence"/>
</dbReference>
<evidence type="ECO:0000256" key="5">
    <source>
        <dbReference type="ARBA" id="ARBA00022837"/>
    </source>
</evidence>
<evidence type="ECO:0000256" key="3">
    <source>
        <dbReference type="ARBA" id="ARBA00022723"/>
    </source>
</evidence>
<evidence type="ECO:0000256" key="1">
    <source>
        <dbReference type="ARBA" id="ARBA00004613"/>
    </source>
</evidence>
<dbReference type="Gene3D" id="2.60.120.1560">
    <property type="match status" value="1"/>
</dbReference>
<dbReference type="RefSeq" id="WP_076722934.1">
    <property type="nucleotide sequence ID" value="NZ_MSCW01000001.1"/>
</dbReference>
<dbReference type="OrthoDB" id="9785394at2"/>
<reference evidence="8 9" key="1">
    <citation type="submission" date="2016-12" db="EMBL/GenBank/DDBJ databases">
        <title>Marinobacter lutaoensis whole genome sequencing.</title>
        <authorList>
            <person name="Verma A."/>
            <person name="Krishnamurthi S."/>
        </authorList>
    </citation>
    <scope>NUCLEOTIDE SEQUENCE [LARGE SCALE GENOMIC DNA]</scope>
    <source>
        <strain evidence="8 9">T5054</strain>
    </source>
</reference>
<dbReference type="SUPFAM" id="SSF49265">
    <property type="entry name" value="Fibronectin type III"/>
    <property type="match status" value="1"/>
</dbReference>
<accession>A0A1V2DYS0</accession>
<organism evidence="8 9">
    <name type="scientific">Marinobacter lutaoensis</name>
    <dbReference type="NCBI Taxonomy" id="135739"/>
    <lineage>
        <taxon>Bacteria</taxon>
        <taxon>Pseudomonadati</taxon>
        <taxon>Pseudomonadota</taxon>
        <taxon>Gammaproteobacteria</taxon>
        <taxon>Pseudomonadales</taxon>
        <taxon>Marinobacteraceae</taxon>
        <taxon>Marinobacter</taxon>
    </lineage>
</organism>
<evidence type="ECO:0000256" key="4">
    <source>
        <dbReference type="ARBA" id="ARBA00022729"/>
    </source>
</evidence>
<sequence>MSVLKASGFVFLIAVVSGCQSFRYTDPNRMPPTAALPDVSEQGVVEARYYDGIDGSDVSALLAASVYPDNPTEVIQLQTLVQSEYRGNNYGALVRGYIKPPISGNYRFFIASDDQSEFLLSHSESSAEAQVIASVPAWSYQEQFDKYSSQSSGYQSLDAGQAYYFELRFKEGSGADHFRVEWEGPGFSQQVIASEFLYSYAEPVAGDGSGSVEPSIEDYQSGYRVGFLDGRQNLAFNPVYPPLDADGDGLYDNWEVVFGLDPSNPDDALEDQDGDLLSAQDEYWLGTHPGNPDTDGDGIPDGAEYAYELNPLNSADAAEDLDGDGASNLDEFLAQTDLTDAADIPSTPESIATEPGLWGQYFEGTEFTLYRYGQIDSSINYQWRTGAPDGLPKNSFSVRWSTLLIPPHEDGRAGYRIVATADDGVRVYLNGDVVINGWVDQPATTYTADVVLDAGTAYPLVMEYYESGGGATAQLVVEDQETGTELAPADIFKLPPALESNAEMDSDSDGIPDSWELAYGLNPWRVDSGNVYNNAAVTALDAYTSNLNPWTLEPVDGGTSDGEVLPPPDVSGSDTVVLKWTAPDTREDGSPLTTDEIAGYEISYSQNASAEGNILEVSGSETTAALEGLSTGDWFFKLRVIDTNGLASSWSQIVEYSL</sequence>
<dbReference type="GO" id="GO:0046872">
    <property type="term" value="F:metal ion binding"/>
    <property type="evidence" value="ECO:0007669"/>
    <property type="project" value="UniProtKB-KW"/>
</dbReference>
<name>A0A1V2DYS0_9GAMM</name>
<dbReference type="SUPFAM" id="SSF56988">
    <property type="entry name" value="Anthrax protective antigen"/>
    <property type="match status" value="2"/>
</dbReference>
<dbReference type="Gene3D" id="2.60.40.10">
    <property type="entry name" value="Immunoglobulins"/>
    <property type="match status" value="1"/>
</dbReference>
<evidence type="ECO:0000259" key="7">
    <source>
        <dbReference type="PROSITE" id="PS51820"/>
    </source>
</evidence>
<dbReference type="PANTHER" id="PTHR42970:SF1">
    <property type="entry name" value="PECTATE LYASE C-RELATED"/>
    <property type="match status" value="1"/>
</dbReference>
<dbReference type="InterPro" id="IPR037524">
    <property type="entry name" value="PA14/GLEYA"/>
</dbReference>
<evidence type="ECO:0000313" key="8">
    <source>
        <dbReference type="EMBL" id="ONF45441.1"/>
    </source>
</evidence>
<keyword evidence="2" id="KW-0964">Secreted</keyword>
<dbReference type="PANTHER" id="PTHR42970">
    <property type="entry name" value="PECTATE LYASE C-RELATED"/>
    <property type="match status" value="1"/>
</dbReference>
<gene>
    <name evidence="8" type="ORF">BTO32_03025</name>
</gene>
<evidence type="ECO:0000256" key="2">
    <source>
        <dbReference type="ARBA" id="ARBA00022525"/>
    </source>
</evidence>
<feature type="domain" description="PA14" evidence="7">
    <location>
        <begin position="352"/>
        <end position="491"/>
    </location>
</feature>
<dbReference type="CDD" id="cd00063">
    <property type="entry name" value="FN3"/>
    <property type="match status" value="1"/>
</dbReference>
<keyword evidence="3" id="KW-0479">Metal-binding</keyword>